<keyword evidence="1" id="KW-0732">Signal</keyword>
<sequence>MKVLKNKKKVLSCGLIGIMFFSFVSTSNAQEISGGFSIDVMSKYIWRGIKVHNKVAVQNNLYLSYKNFTVDFWSDYKTGDKSKVDEVDITLDYTKKFTLKNEEFFLSAGYIYYDINEEDTQEVYIKGGYKILNLPLFLKVSIYRDIDAIQSTYLEIKGSGEVNLNPLIFFPYMTFGYYWYDEGENDWNNLEFGLDGSYLLDEHLNAHFQATYSIGNDDMGLEDEFWGGIGIEFSF</sequence>
<dbReference type="Proteomes" id="UP001144110">
    <property type="component" value="Unassembled WGS sequence"/>
</dbReference>
<evidence type="ECO:0000313" key="2">
    <source>
        <dbReference type="EMBL" id="MDF2953950.1"/>
    </source>
</evidence>
<comment type="caution">
    <text evidence="2">The sequence shown here is derived from an EMBL/GenBank/DDBJ whole genome shotgun (WGS) entry which is preliminary data.</text>
</comment>
<evidence type="ECO:0000313" key="3">
    <source>
        <dbReference type="Proteomes" id="UP001144110"/>
    </source>
</evidence>
<name>A0AAE3P4L7_9BACT</name>
<proteinExistence type="predicted"/>
<evidence type="ECO:0008006" key="4">
    <source>
        <dbReference type="Google" id="ProtNLM"/>
    </source>
</evidence>
<feature type="chain" id="PRO_5042210387" description="TIGR04219 family outer membrane beta-barrel protein" evidence="1">
    <location>
        <begin position="30"/>
        <end position="235"/>
    </location>
</feature>
<gene>
    <name evidence="2" type="ORF">OD816_001195</name>
</gene>
<accession>A0AAE3P4L7</accession>
<dbReference type="AlphaFoldDB" id="A0AAE3P4L7"/>
<reference evidence="2" key="1">
    <citation type="submission" date="2022-11" db="EMBL/GenBank/DDBJ databases">
        <title>Candidatus Alkanophaga archaea from heated hydrothermal vent sediment oxidize petroleum alkanes.</title>
        <authorList>
            <person name="Zehnle H."/>
            <person name="Laso-Perez R."/>
            <person name="Lipp J."/>
            <person name="Teske A."/>
            <person name="Wegener G."/>
        </authorList>
    </citation>
    <scope>NUCLEOTIDE SEQUENCE</scope>
    <source>
        <strain evidence="2">MCA70</strain>
    </source>
</reference>
<feature type="signal peptide" evidence="1">
    <location>
        <begin position="1"/>
        <end position="29"/>
    </location>
</feature>
<organism evidence="2 3">
    <name type="scientific">Candidatus Thermodesulfobacterium syntrophicum</name>
    <dbReference type="NCBI Taxonomy" id="3060442"/>
    <lineage>
        <taxon>Bacteria</taxon>
        <taxon>Pseudomonadati</taxon>
        <taxon>Thermodesulfobacteriota</taxon>
        <taxon>Thermodesulfobacteria</taxon>
        <taxon>Thermodesulfobacteriales</taxon>
        <taxon>Thermodesulfobacteriaceae</taxon>
        <taxon>Thermodesulfobacterium</taxon>
    </lineage>
</organism>
<dbReference type="EMBL" id="JAPHEG010000005">
    <property type="protein sequence ID" value="MDF2953950.1"/>
    <property type="molecule type" value="Genomic_DNA"/>
</dbReference>
<evidence type="ECO:0000256" key="1">
    <source>
        <dbReference type="SAM" id="SignalP"/>
    </source>
</evidence>
<protein>
    <recommendedName>
        <fullName evidence="4">TIGR04219 family outer membrane beta-barrel protein</fullName>
    </recommendedName>
</protein>